<accession>A0A370R4G3</accession>
<proteinExistence type="inferred from homology"/>
<evidence type="ECO:0000256" key="5">
    <source>
        <dbReference type="ARBA" id="ARBA00023237"/>
    </source>
</evidence>
<gene>
    <name evidence="7" type="ORF">C8D90_101761</name>
</gene>
<dbReference type="PANTHER" id="PTHR38776:SF1">
    <property type="entry name" value="MLTA-INTERACTING PROTEIN-RELATED"/>
    <property type="match status" value="1"/>
</dbReference>
<dbReference type="AlphaFoldDB" id="A0A370R4G3"/>
<evidence type="ECO:0000256" key="4">
    <source>
        <dbReference type="ARBA" id="ARBA00023136"/>
    </source>
</evidence>
<evidence type="ECO:0000256" key="2">
    <source>
        <dbReference type="ARBA" id="ARBA00005722"/>
    </source>
</evidence>
<name>A0A370R4G3_9GAMM</name>
<dbReference type="Pfam" id="PF06629">
    <property type="entry name" value="MipA"/>
    <property type="match status" value="1"/>
</dbReference>
<evidence type="ECO:0000313" key="7">
    <source>
        <dbReference type="EMBL" id="RDK97313.1"/>
    </source>
</evidence>
<dbReference type="GO" id="GO:0009279">
    <property type="term" value="C:cell outer membrane"/>
    <property type="evidence" value="ECO:0007669"/>
    <property type="project" value="UniProtKB-SubCell"/>
</dbReference>
<keyword evidence="3 6" id="KW-0732">Signal</keyword>
<dbReference type="InterPro" id="IPR010583">
    <property type="entry name" value="MipA"/>
</dbReference>
<protein>
    <submittedName>
        <fullName evidence="7">Outer membrane protein</fullName>
    </submittedName>
</protein>
<dbReference type="EMBL" id="QRAP01000001">
    <property type="protein sequence ID" value="RDK97313.1"/>
    <property type="molecule type" value="Genomic_DNA"/>
</dbReference>
<comment type="subcellular location">
    <subcellularLocation>
        <location evidence="1">Cell outer membrane</location>
    </subcellularLocation>
</comment>
<evidence type="ECO:0000313" key="8">
    <source>
        <dbReference type="Proteomes" id="UP000254848"/>
    </source>
</evidence>
<comment type="caution">
    <text evidence="7">The sequence shown here is derived from an EMBL/GenBank/DDBJ whole genome shotgun (WGS) entry which is preliminary data.</text>
</comment>
<dbReference type="GO" id="GO:0009252">
    <property type="term" value="P:peptidoglycan biosynthetic process"/>
    <property type="evidence" value="ECO:0007669"/>
    <property type="project" value="TreeGrafter"/>
</dbReference>
<comment type="similarity">
    <text evidence="2">Belongs to the MipA/OmpV family.</text>
</comment>
<keyword evidence="4" id="KW-0472">Membrane</keyword>
<sequence>MSVKKMKLSVVGLLMGGMLAAGGAQAGTWSLGASALVGTNMYRGYDTKVYPVPVIDYEGDSFYFHTLNVGYYLWKDAHNKLSIDAFYSPFEFKPGDSDDWRMKQLDKRRGTLMAGFSYSHMQDWGTLRASFAGDVLDNSDGMIGDLSYLYPFDFGNWSFKPGVGVTWSSDNQNDYYYGVSGHESARSTLDRYSPGDSWSPYLELSASYEITKQWNAFVMGRYIRLASEIKDSPMVDKSYTGVFWTGVTYTF</sequence>
<evidence type="ECO:0000256" key="1">
    <source>
        <dbReference type="ARBA" id="ARBA00004442"/>
    </source>
</evidence>
<keyword evidence="8" id="KW-1185">Reference proteome</keyword>
<evidence type="ECO:0000256" key="6">
    <source>
        <dbReference type="SAM" id="SignalP"/>
    </source>
</evidence>
<evidence type="ECO:0000256" key="3">
    <source>
        <dbReference type="ARBA" id="ARBA00022729"/>
    </source>
</evidence>
<dbReference type="Proteomes" id="UP000254848">
    <property type="component" value="Unassembled WGS sequence"/>
</dbReference>
<keyword evidence="5" id="KW-0998">Cell outer membrane</keyword>
<organism evidence="7 8">
    <name type="scientific">Enterobacillus tribolii</name>
    <dbReference type="NCBI Taxonomy" id="1487935"/>
    <lineage>
        <taxon>Bacteria</taxon>
        <taxon>Pseudomonadati</taxon>
        <taxon>Pseudomonadota</taxon>
        <taxon>Gammaproteobacteria</taxon>
        <taxon>Enterobacterales</taxon>
        <taxon>Hafniaceae</taxon>
        <taxon>Enterobacillus</taxon>
    </lineage>
</organism>
<dbReference type="PANTHER" id="PTHR38776">
    <property type="entry name" value="MLTA-INTERACTING PROTEIN-RELATED"/>
    <property type="match status" value="1"/>
</dbReference>
<reference evidence="7 8" key="1">
    <citation type="submission" date="2018-07" db="EMBL/GenBank/DDBJ databases">
        <title>Genomic Encyclopedia of Type Strains, Phase IV (KMG-IV): sequencing the most valuable type-strain genomes for metagenomic binning, comparative biology and taxonomic classification.</title>
        <authorList>
            <person name="Goeker M."/>
        </authorList>
    </citation>
    <scope>NUCLEOTIDE SEQUENCE [LARGE SCALE GENOMIC DNA]</scope>
    <source>
        <strain evidence="7 8">DSM 103736</strain>
    </source>
</reference>
<feature type="chain" id="PRO_5017051946" evidence="6">
    <location>
        <begin position="27"/>
        <end position="251"/>
    </location>
</feature>
<feature type="signal peptide" evidence="6">
    <location>
        <begin position="1"/>
        <end position="26"/>
    </location>
</feature>